<organism evidence="1 2">
    <name type="scientific">Brachionus plicatilis</name>
    <name type="common">Marine rotifer</name>
    <name type="synonym">Brachionus muelleri</name>
    <dbReference type="NCBI Taxonomy" id="10195"/>
    <lineage>
        <taxon>Eukaryota</taxon>
        <taxon>Metazoa</taxon>
        <taxon>Spiralia</taxon>
        <taxon>Gnathifera</taxon>
        <taxon>Rotifera</taxon>
        <taxon>Eurotatoria</taxon>
        <taxon>Monogononta</taxon>
        <taxon>Pseudotrocha</taxon>
        <taxon>Ploima</taxon>
        <taxon>Brachionidae</taxon>
        <taxon>Brachionus</taxon>
    </lineage>
</organism>
<dbReference type="AlphaFoldDB" id="A0A3M7RH47"/>
<gene>
    <name evidence="1" type="ORF">BpHYR1_031420</name>
</gene>
<dbReference type="Proteomes" id="UP000276133">
    <property type="component" value="Unassembled WGS sequence"/>
</dbReference>
<reference evidence="1 2" key="1">
    <citation type="journal article" date="2018" name="Sci. Rep.">
        <title>Genomic signatures of local adaptation to the degree of environmental predictability in rotifers.</title>
        <authorList>
            <person name="Franch-Gras L."/>
            <person name="Hahn C."/>
            <person name="Garcia-Roger E.M."/>
            <person name="Carmona M.J."/>
            <person name="Serra M."/>
            <person name="Gomez A."/>
        </authorList>
    </citation>
    <scope>NUCLEOTIDE SEQUENCE [LARGE SCALE GENOMIC DNA]</scope>
    <source>
        <strain evidence="1">HYR1</strain>
    </source>
</reference>
<dbReference type="EMBL" id="REGN01003399">
    <property type="protein sequence ID" value="RNA22799.1"/>
    <property type="molecule type" value="Genomic_DNA"/>
</dbReference>
<accession>A0A3M7RH47</accession>
<evidence type="ECO:0000313" key="1">
    <source>
        <dbReference type="EMBL" id="RNA22799.1"/>
    </source>
</evidence>
<proteinExistence type="predicted"/>
<comment type="caution">
    <text evidence="1">The sequence shown here is derived from an EMBL/GenBank/DDBJ whole genome shotgun (WGS) entry which is preliminary data.</text>
</comment>
<keyword evidence="2" id="KW-1185">Reference proteome</keyword>
<protein>
    <submittedName>
        <fullName evidence="1">Uncharacterized protein</fullName>
    </submittedName>
</protein>
<sequence length="80" mass="9385">MLQILHYGPLQFLRWIKTSAFSQSGSASEPWFRVLGKVYYFQFFDPMRTSEAPETDKSETEIELNQCYNLVLDHDGFSKL</sequence>
<evidence type="ECO:0000313" key="2">
    <source>
        <dbReference type="Proteomes" id="UP000276133"/>
    </source>
</evidence>
<name>A0A3M7RH47_BRAPC</name>